<protein>
    <submittedName>
        <fullName evidence="6">N-acetylmuramoyl-L-alanine amidase</fullName>
    </submittedName>
</protein>
<feature type="domain" description="Peptidoglycan recognition protein family" evidence="5">
    <location>
        <begin position="294"/>
        <end position="442"/>
    </location>
</feature>
<sequence length="489" mass="49646">MRALLASAVGVVCIGALALPAPAASPMSPASRALAAHPAHPAHPGSPAPPAPPGSPAPPAPPALSGSPALPAPSGYPAPPAPPAPPGSPASPGSAASAASAALAARPALPADAGSTRTLPLAALGSTRVAGAPVEEGLPARAVRPFSLLGVTWDDSSADLSGPVQVRTRAAATGAWSGWQDIEAHTDDVPDPGSADQTGGQVRGATAPLWVGDSDGVQVRVGRSAGSALPPGLRLEMVDPGDDPPDEPDIAQEDTRKEEGPAANPAAAGRYPDAGKGVIPAAPADAGQYSADRPRIITRAGWGANERLRHGHKIYTGGIKAVFVHHTATGNSYTCAQAPSIIRGIYRYHARSRGWRDLGYNFLVDKCGNIYEGRAGGVSRAVYGAHTLGFNSHTMGIAVLGNYRKAEPSEEALEAVAELAAWKLGLYGADPAGTTYLKSGGGNRYKKGKKVRFNVISGHRDGYATSCPGAKLYDALGSARSYAADLQGR</sequence>
<dbReference type="GO" id="GO:0008270">
    <property type="term" value="F:zinc ion binding"/>
    <property type="evidence" value="ECO:0007669"/>
    <property type="project" value="InterPro"/>
</dbReference>
<evidence type="ECO:0000256" key="3">
    <source>
        <dbReference type="SAM" id="SignalP"/>
    </source>
</evidence>
<feature type="region of interest" description="Disordered" evidence="2">
    <location>
        <begin position="223"/>
        <end position="273"/>
    </location>
</feature>
<dbReference type="InterPro" id="IPR002502">
    <property type="entry name" value="Amidase_domain"/>
</dbReference>
<accession>A0A4U0SKA9</accession>
<feature type="region of interest" description="Disordered" evidence="2">
    <location>
        <begin position="25"/>
        <end position="95"/>
    </location>
</feature>
<evidence type="ECO:0000313" key="6">
    <source>
        <dbReference type="EMBL" id="TKA10092.1"/>
    </source>
</evidence>
<dbReference type="InterPro" id="IPR015510">
    <property type="entry name" value="PGRP"/>
</dbReference>
<evidence type="ECO:0000313" key="7">
    <source>
        <dbReference type="Proteomes" id="UP000305778"/>
    </source>
</evidence>
<dbReference type="GO" id="GO:0009253">
    <property type="term" value="P:peptidoglycan catabolic process"/>
    <property type="evidence" value="ECO:0007669"/>
    <property type="project" value="InterPro"/>
</dbReference>
<dbReference type="Pfam" id="PF01510">
    <property type="entry name" value="Amidase_2"/>
    <property type="match status" value="1"/>
</dbReference>
<comment type="similarity">
    <text evidence="1">Belongs to the N-acetylmuramoyl-L-alanine amidase 2 family.</text>
</comment>
<dbReference type="Proteomes" id="UP000305778">
    <property type="component" value="Unassembled WGS sequence"/>
</dbReference>
<dbReference type="PANTHER" id="PTHR11022">
    <property type="entry name" value="PEPTIDOGLYCAN RECOGNITION PROTEIN"/>
    <property type="match status" value="1"/>
</dbReference>
<reference evidence="6 7" key="1">
    <citation type="submission" date="2019-04" db="EMBL/GenBank/DDBJ databases">
        <title>Streptomyces oryziradicis sp. nov., a novel actinomycete isolated from rhizosphere soil of rice (Oryza sativa L.).</title>
        <authorList>
            <person name="Li C."/>
        </authorList>
    </citation>
    <scope>NUCLEOTIDE SEQUENCE [LARGE SCALE GENOMIC DNA]</scope>
    <source>
        <strain evidence="6 7">NEAU-C40</strain>
    </source>
</reference>
<dbReference type="PANTHER" id="PTHR11022:SF41">
    <property type="entry name" value="PEPTIDOGLYCAN-RECOGNITION PROTEIN LC-RELATED"/>
    <property type="match status" value="1"/>
</dbReference>
<evidence type="ECO:0000259" key="4">
    <source>
        <dbReference type="SMART" id="SM00644"/>
    </source>
</evidence>
<dbReference type="InterPro" id="IPR006619">
    <property type="entry name" value="PGRP_domain_met/bac"/>
</dbReference>
<dbReference type="CDD" id="cd06583">
    <property type="entry name" value="PGRP"/>
    <property type="match status" value="1"/>
</dbReference>
<feature type="domain" description="N-acetylmuramoyl-L-alanine amidase" evidence="4">
    <location>
        <begin position="308"/>
        <end position="469"/>
    </location>
</feature>
<dbReference type="GO" id="GO:0008745">
    <property type="term" value="F:N-acetylmuramoyl-L-alanine amidase activity"/>
    <property type="evidence" value="ECO:0007669"/>
    <property type="project" value="InterPro"/>
</dbReference>
<dbReference type="InterPro" id="IPR036505">
    <property type="entry name" value="Amidase/PGRP_sf"/>
</dbReference>
<feature type="region of interest" description="Disordered" evidence="2">
    <location>
        <begin position="183"/>
        <end position="211"/>
    </location>
</feature>
<keyword evidence="3" id="KW-0732">Signal</keyword>
<feature type="compositionally biased region" description="Acidic residues" evidence="2">
    <location>
        <begin position="239"/>
        <end position="252"/>
    </location>
</feature>
<dbReference type="RefSeq" id="WP_136725173.1">
    <property type="nucleotide sequence ID" value="NZ_SUMC01000017.1"/>
</dbReference>
<organism evidence="6 7">
    <name type="scientific">Actinacidiphila oryziradicis</name>
    <dbReference type="NCBI Taxonomy" id="2571141"/>
    <lineage>
        <taxon>Bacteria</taxon>
        <taxon>Bacillati</taxon>
        <taxon>Actinomycetota</taxon>
        <taxon>Actinomycetes</taxon>
        <taxon>Kitasatosporales</taxon>
        <taxon>Streptomycetaceae</taxon>
        <taxon>Actinacidiphila</taxon>
    </lineage>
</organism>
<dbReference type="SUPFAM" id="SSF55846">
    <property type="entry name" value="N-acetylmuramoyl-L-alanine amidase-like"/>
    <property type="match status" value="1"/>
</dbReference>
<dbReference type="OrthoDB" id="514320at2"/>
<dbReference type="SMART" id="SM00701">
    <property type="entry name" value="PGRP"/>
    <property type="match status" value="1"/>
</dbReference>
<feature type="signal peptide" evidence="3">
    <location>
        <begin position="1"/>
        <end position="23"/>
    </location>
</feature>
<evidence type="ECO:0000256" key="1">
    <source>
        <dbReference type="ARBA" id="ARBA00007553"/>
    </source>
</evidence>
<gene>
    <name evidence="6" type="ORF">FCI23_19430</name>
</gene>
<dbReference type="Gene3D" id="3.40.80.10">
    <property type="entry name" value="Peptidoglycan recognition protein-like"/>
    <property type="match status" value="1"/>
</dbReference>
<dbReference type="EMBL" id="SUMC01000017">
    <property type="protein sequence ID" value="TKA10092.1"/>
    <property type="molecule type" value="Genomic_DNA"/>
</dbReference>
<name>A0A4U0SKA9_9ACTN</name>
<evidence type="ECO:0000256" key="2">
    <source>
        <dbReference type="SAM" id="MobiDB-lite"/>
    </source>
</evidence>
<feature type="compositionally biased region" description="Pro residues" evidence="2">
    <location>
        <begin position="44"/>
        <end position="62"/>
    </location>
</feature>
<feature type="compositionally biased region" description="Pro residues" evidence="2">
    <location>
        <begin position="70"/>
        <end position="89"/>
    </location>
</feature>
<dbReference type="SMART" id="SM00644">
    <property type="entry name" value="Ami_2"/>
    <property type="match status" value="1"/>
</dbReference>
<feature type="compositionally biased region" description="Low complexity" evidence="2">
    <location>
        <begin position="25"/>
        <end position="43"/>
    </location>
</feature>
<dbReference type="AlphaFoldDB" id="A0A4U0SKA9"/>
<proteinExistence type="inferred from homology"/>
<comment type="caution">
    <text evidence="6">The sequence shown here is derived from an EMBL/GenBank/DDBJ whole genome shotgun (WGS) entry which is preliminary data.</text>
</comment>
<keyword evidence="7" id="KW-1185">Reference proteome</keyword>
<feature type="chain" id="PRO_5020379568" evidence="3">
    <location>
        <begin position="24"/>
        <end position="489"/>
    </location>
</feature>
<evidence type="ECO:0000259" key="5">
    <source>
        <dbReference type="SMART" id="SM00701"/>
    </source>
</evidence>